<organism evidence="1">
    <name type="scientific">marine sediment metagenome</name>
    <dbReference type="NCBI Taxonomy" id="412755"/>
    <lineage>
        <taxon>unclassified sequences</taxon>
        <taxon>metagenomes</taxon>
        <taxon>ecological metagenomes</taxon>
    </lineage>
</organism>
<reference evidence="1" key="1">
    <citation type="journal article" date="2014" name="Front. Microbiol.">
        <title>High frequency of phylogenetically diverse reductive dehalogenase-homologous genes in deep subseafloor sedimentary metagenomes.</title>
        <authorList>
            <person name="Kawai M."/>
            <person name="Futagami T."/>
            <person name="Toyoda A."/>
            <person name="Takaki Y."/>
            <person name="Nishi S."/>
            <person name="Hori S."/>
            <person name="Arai W."/>
            <person name="Tsubouchi T."/>
            <person name="Morono Y."/>
            <person name="Uchiyama I."/>
            <person name="Ito T."/>
            <person name="Fujiyama A."/>
            <person name="Inagaki F."/>
            <person name="Takami H."/>
        </authorList>
    </citation>
    <scope>NUCLEOTIDE SEQUENCE</scope>
    <source>
        <strain evidence="1">Expedition CK06-06</strain>
    </source>
</reference>
<dbReference type="EMBL" id="BART01033378">
    <property type="protein sequence ID" value="GAH06927.1"/>
    <property type="molecule type" value="Genomic_DNA"/>
</dbReference>
<proteinExistence type="predicted"/>
<accession>X1CH00</accession>
<protein>
    <submittedName>
        <fullName evidence="1">Uncharacterized protein</fullName>
    </submittedName>
</protein>
<gene>
    <name evidence="1" type="ORF">S01H4_57389</name>
</gene>
<comment type="caution">
    <text evidence="1">The sequence shown here is derived from an EMBL/GenBank/DDBJ whole genome shotgun (WGS) entry which is preliminary data.</text>
</comment>
<name>X1CH00_9ZZZZ</name>
<feature type="non-terminal residue" evidence="1">
    <location>
        <position position="57"/>
    </location>
</feature>
<dbReference type="AlphaFoldDB" id="X1CH00"/>
<evidence type="ECO:0000313" key="1">
    <source>
        <dbReference type="EMBL" id="GAH06927.1"/>
    </source>
</evidence>
<sequence length="57" mass="6474">MAIHYFVCDKCNIGVKDTNTKIIHKCPKCNGDMRWDLDFATHGNYKHPVHSDALAIS</sequence>